<proteinExistence type="predicted"/>
<sequence length="69" mass="7755">MNAGVASRKTDPVSMPIDLPVRLYMRALRQYHKILDLKRLASKDKLKALSLAAPEYESFSGIMLSYATL</sequence>
<protein>
    <submittedName>
        <fullName evidence="1">Uncharacterized protein</fullName>
    </submittedName>
</protein>
<keyword evidence="2" id="KW-1185">Reference proteome</keyword>
<evidence type="ECO:0000313" key="2">
    <source>
        <dbReference type="Proteomes" id="UP001153292"/>
    </source>
</evidence>
<reference evidence="1" key="1">
    <citation type="submission" date="2021-12" db="EMBL/GenBank/DDBJ databases">
        <authorList>
            <person name="King R."/>
        </authorList>
    </citation>
    <scope>NUCLEOTIDE SEQUENCE</scope>
</reference>
<organism evidence="1 2">
    <name type="scientific">Chilo suppressalis</name>
    <name type="common">Asiatic rice borer moth</name>
    <dbReference type="NCBI Taxonomy" id="168631"/>
    <lineage>
        <taxon>Eukaryota</taxon>
        <taxon>Metazoa</taxon>
        <taxon>Ecdysozoa</taxon>
        <taxon>Arthropoda</taxon>
        <taxon>Hexapoda</taxon>
        <taxon>Insecta</taxon>
        <taxon>Pterygota</taxon>
        <taxon>Neoptera</taxon>
        <taxon>Endopterygota</taxon>
        <taxon>Lepidoptera</taxon>
        <taxon>Glossata</taxon>
        <taxon>Ditrysia</taxon>
        <taxon>Pyraloidea</taxon>
        <taxon>Crambidae</taxon>
        <taxon>Crambinae</taxon>
        <taxon>Chilo</taxon>
    </lineage>
</organism>
<dbReference type="Proteomes" id="UP001153292">
    <property type="component" value="Chromosome 6"/>
</dbReference>
<name>A0ABN8BHE0_CHISP</name>
<dbReference type="EMBL" id="OU963899">
    <property type="protein sequence ID" value="CAH0406441.1"/>
    <property type="molecule type" value="Genomic_DNA"/>
</dbReference>
<accession>A0ABN8BHE0</accession>
<gene>
    <name evidence="1" type="ORF">CHILSU_LOCUS9815</name>
</gene>
<evidence type="ECO:0000313" key="1">
    <source>
        <dbReference type="EMBL" id="CAH0406441.1"/>
    </source>
</evidence>